<sequence>MFKRRLCYLRAPFRFFFSPLVLTADLLMRSTNSSTVSTFFSCLALDLTMIDFSLYSLLRNGGIQLPNNVPQAFLILLERTH</sequence>
<dbReference type="AlphaFoldDB" id="A0A382A9U8"/>
<name>A0A382A9U8_9ZZZZ</name>
<protein>
    <submittedName>
        <fullName evidence="1">Uncharacterized protein</fullName>
    </submittedName>
</protein>
<reference evidence="1" key="1">
    <citation type="submission" date="2018-05" db="EMBL/GenBank/DDBJ databases">
        <authorList>
            <person name="Lanie J.A."/>
            <person name="Ng W.-L."/>
            <person name="Kazmierczak K.M."/>
            <person name="Andrzejewski T.M."/>
            <person name="Davidsen T.M."/>
            <person name="Wayne K.J."/>
            <person name="Tettelin H."/>
            <person name="Glass J.I."/>
            <person name="Rusch D."/>
            <person name="Podicherti R."/>
            <person name="Tsui H.-C.T."/>
            <person name="Winkler M.E."/>
        </authorList>
    </citation>
    <scope>NUCLEOTIDE SEQUENCE</scope>
</reference>
<organism evidence="1">
    <name type="scientific">marine metagenome</name>
    <dbReference type="NCBI Taxonomy" id="408172"/>
    <lineage>
        <taxon>unclassified sequences</taxon>
        <taxon>metagenomes</taxon>
        <taxon>ecological metagenomes</taxon>
    </lineage>
</organism>
<evidence type="ECO:0000313" key="1">
    <source>
        <dbReference type="EMBL" id="SVA98318.1"/>
    </source>
</evidence>
<gene>
    <name evidence="1" type="ORF">METZ01_LOCUS151172</name>
</gene>
<dbReference type="EMBL" id="UINC01024525">
    <property type="protein sequence ID" value="SVA98318.1"/>
    <property type="molecule type" value="Genomic_DNA"/>
</dbReference>
<proteinExistence type="predicted"/>
<accession>A0A382A9U8</accession>